<dbReference type="Gene3D" id="1.20.58.80">
    <property type="entry name" value="Phosphotransferase system, lactose/cellobiose-type IIA subunit"/>
    <property type="match status" value="1"/>
</dbReference>
<evidence type="ECO:0000256" key="1">
    <source>
        <dbReference type="ARBA" id="ARBA00022473"/>
    </source>
</evidence>
<evidence type="ECO:0000313" key="6">
    <source>
        <dbReference type="EMBL" id="EDW34293.1"/>
    </source>
</evidence>
<feature type="compositionally biased region" description="Basic and acidic residues" evidence="4">
    <location>
        <begin position="176"/>
        <end position="186"/>
    </location>
</feature>
<keyword evidence="7" id="KW-1185">Reference proteome</keyword>
<sequence>MDLAAAGGPFYWYFCCCSFSFFSSKLTLAMVAEYSLILNGSEYLLGCAQCRGLLGIAAERMDLLNFVMASTETEFLEAYGQIQAAYKAAMTQVELALDREEQEDTQQTIGAYERALEMIEETFAIPVGLPDEIDAVQTQWNDACSLIQKLKSAKTEVSYRVKVLKAKSLPIDDSAEEAKERERTEADGQSTSRQRPLLAENPSTFYDIANASGTPRTYREMAVGLRELLANHEANAQLDELFQAQIKLYRIESSGVVTTITGSTTMSLVMCTVAGKWKYLSGSTFIQCSMTEQETPTATGMIWLYPLVPLITNCYRTEYGAFIFPDMECQEPGNAFGIMLVKPQRPLSSTAGESEEEQMQDLQQFFLDLLEAVLAGTVEQLKSPSTQRAGSGPSTSSEQVSKHIVCAADFIARNLVKGAEKTGGLMMRTTPYLISKMSPASTEAPTQVPSSVQSSVEVAQKVTHAAVGMTGWLAGKVGTASMAVGRYLAPHIQEQGSKLLQKGFGYDTTEANSTMDGALTIAAGAVEGFSTVFDGLETSAKILGNSLSENSVKIIEHKYGPSAGNLACGTFDTVGNAFVISQNVNYISPKGIAKKLAKRTGEAVVSDYKRDLRKPESHYINAGALYPDLRAMKE</sequence>
<dbReference type="GO" id="GO:0005739">
    <property type="term" value="C:mitochondrion"/>
    <property type="evidence" value="ECO:0007669"/>
    <property type="project" value="EnsemblMetazoa"/>
</dbReference>
<dbReference type="GO" id="GO:0042734">
    <property type="term" value="C:presynaptic membrane"/>
    <property type="evidence" value="ECO:0007669"/>
    <property type="project" value="EnsemblMetazoa"/>
</dbReference>
<dbReference type="HOGENOM" id="CLU_019310_1_0_1"/>
<accession>B4GFA8</accession>
<dbReference type="InterPro" id="IPR007330">
    <property type="entry name" value="MIT_dom"/>
</dbReference>
<gene>
    <name evidence="6" type="primary">Dper\GL21655</name>
    <name evidence="6" type="ORF">Dper_GL21655</name>
</gene>
<dbReference type="Pfam" id="PF06911">
    <property type="entry name" value="Senescence"/>
    <property type="match status" value="1"/>
</dbReference>
<keyword evidence="2" id="KW-0551">Lipid droplet</keyword>
<feature type="region of interest" description="Disordered" evidence="4">
    <location>
        <begin position="174"/>
        <end position="196"/>
    </location>
</feature>
<dbReference type="OrthoDB" id="20821at2759"/>
<dbReference type="PANTHER" id="PTHR21068:SF43">
    <property type="entry name" value="SPARTIN"/>
    <property type="match status" value="1"/>
</dbReference>
<feature type="domain" description="MIT" evidence="5">
    <location>
        <begin position="82"/>
        <end position="163"/>
    </location>
</feature>
<name>B4GFA8_DROPE</name>
<proteinExistence type="predicted"/>
<dbReference type="eggNOG" id="KOG2709">
    <property type="taxonomic scope" value="Eukaryota"/>
</dbReference>
<evidence type="ECO:0000259" key="5">
    <source>
        <dbReference type="SMART" id="SM00745"/>
    </source>
</evidence>
<evidence type="ECO:0000256" key="2">
    <source>
        <dbReference type="ARBA" id="ARBA00022677"/>
    </source>
</evidence>
<dbReference type="GO" id="GO:0030514">
    <property type="term" value="P:negative regulation of BMP signaling pathway"/>
    <property type="evidence" value="ECO:0007669"/>
    <property type="project" value="EnsemblMetazoa"/>
</dbReference>
<evidence type="ECO:0000256" key="3">
    <source>
        <dbReference type="ARBA" id="ARBA00022902"/>
    </source>
</evidence>
<keyword evidence="1" id="KW-0217">Developmental protein</keyword>
<organism evidence="7">
    <name type="scientific">Drosophila persimilis</name>
    <name type="common">Fruit fly</name>
    <dbReference type="NCBI Taxonomy" id="7234"/>
    <lineage>
        <taxon>Eukaryota</taxon>
        <taxon>Metazoa</taxon>
        <taxon>Ecdysozoa</taxon>
        <taxon>Arthropoda</taxon>
        <taxon>Hexapoda</taxon>
        <taxon>Insecta</taxon>
        <taxon>Pterygota</taxon>
        <taxon>Neoptera</taxon>
        <taxon>Endopterygota</taxon>
        <taxon>Diptera</taxon>
        <taxon>Brachycera</taxon>
        <taxon>Muscomorpha</taxon>
        <taxon>Ephydroidea</taxon>
        <taxon>Drosophilidae</taxon>
        <taxon>Drosophila</taxon>
        <taxon>Sophophora</taxon>
    </lineage>
</organism>
<dbReference type="GO" id="GO:0005769">
    <property type="term" value="C:early endosome"/>
    <property type="evidence" value="ECO:0007669"/>
    <property type="project" value="EnsemblMetazoa"/>
</dbReference>
<dbReference type="PANTHER" id="PTHR21068">
    <property type="entry name" value="SPARTIN"/>
    <property type="match status" value="1"/>
</dbReference>
<reference evidence="6 7" key="1">
    <citation type="journal article" date="2007" name="Nature">
        <title>Evolution of genes and genomes on the Drosophila phylogeny.</title>
        <authorList>
            <consortium name="Drosophila 12 Genomes Consortium"/>
            <person name="Clark A.G."/>
            <person name="Eisen M.B."/>
            <person name="Smith D.R."/>
            <person name="Bergman C.M."/>
            <person name="Oliver B."/>
            <person name="Markow T.A."/>
            <person name="Kaufman T.C."/>
            <person name="Kellis M."/>
            <person name="Gelbart W."/>
            <person name="Iyer V.N."/>
            <person name="Pollard D.A."/>
            <person name="Sackton T.B."/>
            <person name="Larracuente A.M."/>
            <person name="Singh N.D."/>
            <person name="Abad J.P."/>
            <person name="Abt D.N."/>
            <person name="Adryan B."/>
            <person name="Aguade M."/>
            <person name="Akashi H."/>
            <person name="Anderson W.W."/>
            <person name="Aquadro C.F."/>
            <person name="Ardell D.H."/>
            <person name="Arguello R."/>
            <person name="Artieri C.G."/>
            <person name="Barbash D.A."/>
            <person name="Barker D."/>
            <person name="Barsanti P."/>
            <person name="Batterham P."/>
            <person name="Batzoglou S."/>
            <person name="Begun D."/>
            <person name="Bhutkar A."/>
            <person name="Blanco E."/>
            <person name="Bosak S.A."/>
            <person name="Bradley R.K."/>
            <person name="Brand A.D."/>
            <person name="Brent M.R."/>
            <person name="Brooks A.N."/>
            <person name="Brown R.H."/>
            <person name="Butlin R.K."/>
            <person name="Caggese C."/>
            <person name="Calvi B.R."/>
            <person name="Bernardo de Carvalho A."/>
            <person name="Caspi A."/>
            <person name="Castrezana S."/>
            <person name="Celniker S.E."/>
            <person name="Chang J.L."/>
            <person name="Chapple C."/>
            <person name="Chatterji S."/>
            <person name="Chinwalla A."/>
            <person name="Civetta A."/>
            <person name="Clifton S.W."/>
            <person name="Comeron J.M."/>
            <person name="Costello J.C."/>
            <person name="Coyne J.A."/>
            <person name="Daub J."/>
            <person name="David R.G."/>
            <person name="Delcher A.L."/>
            <person name="Delehaunty K."/>
            <person name="Do C.B."/>
            <person name="Ebling H."/>
            <person name="Edwards K."/>
            <person name="Eickbush T."/>
            <person name="Evans J.D."/>
            <person name="Filipski A."/>
            <person name="Findeiss S."/>
            <person name="Freyhult E."/>
            <person name="Fulton L."/>
            <person name="Fulton R."/>
            <person name="Garcia A.C."/>
            <person name="Gardiner A."/>
            <person name="Garfield D.A."/>
            <person name="Garvin B.E."/>
            <person name="Gibson G."/>
            <person name="Gilbert D."/>
            <person name="Gnerre S."/>
            <person name="Godfrey J."/>
            <person name="Good R."/>
            <person name="Gotea V."/>
            <person name="Gravely B."/>
            <person name="Greenberg A.J."/>
            <person name="Griffiths-Jones S."/>
            <person name="Gross S."/>
            <person name="Guigo R."/>
            <person name="Gustafson E.A."/>
            <person name="Haerty W."/>
            <person name="Hahn M.W."/>
            <person name="Halligan D.L."/>
            <person name="Halpern A.L."/>
            <person name="Halter G.M."/>
            <person name="Han M.V."/>
            <person name="Heger A."/>
            <person name="Hillier L."/>
            <person name="Hinrichs A.S."/>
            <person name="Holmes I."/>
            <person name="Hoskins R.A."/>
            <person name="Hubisz M.J."/>
            <person name="Hultmark D."/>
            <person name="Huntley M.A."/>
            <person name="Jaffe D.B."/>
            <person name="Jagadeeshan S."/>
            <person name="Jeck W.R."/>
            <person name="Johnson J."/>
            <person name="Jones C.D."/>
            <person name="Jordan W.C."/>
            <person name="Karpen G.H."/>
            <person name="Kataoka E."/>
            <person name="Keightley P.D."/>
            <person name="Kheradpour P."/>
            <person name="Kirkness E.F."/>
            <person name="Koerich L.B."/>
            <person name="Kristiansen K."/>
            <person name="Kudrna D."/>
            <person name="Kulathinal R.J."/>
            <person name="Kumar S."/>
            <person name="Kwok R."/>
            <person name="Lander E."/>
            <person name="Langley C.H."/>
            <person name="Lapoint R."/>
            <person name="Lazzaro B.P."/>
            <person name="Lee S.J."/>
            <person name="Levesque L."/>
            <person name="Li R."/>
            <person name="Lin C.F."/>
            <person name="Lin M.F."/>
            <person name="Lindblad-Toh K."/>
            <person name="Llopart A."/>
            <person name="Long M."/>
            <person name="Low L."/>
            <person name="Lozovsky E."/>
            <person name="Lu J."/>
            <person name="Luo M."/>
            <person name="Machado C.A."/>
            <person name="Makalowski W."/>
            <person name="Marzo M."/>
            <person name="Matsuda M."/>
            <person name="Matzkin L."/>
            <person name="McAllister B."/>
            <person name="McBride C.S."/>
            <person name="McKernan B."/>
            <person name="McKernan K."/>
            <person name="Mendez-Lago M."/>
            <person name="Minx P."/>
            <person name="Mollenhauer M.U."/>
            <person name="Montooth K."/>
            <person name="Mount S.M."/>
            <person name="Mu X."/>
            <person name="Myers E."/>
            <person name="Negre B."/>
            <person name="Newfeld S."/>
            <person name="Nielsen R."/>
            <person name="Noor M.A."/>
            <person name="O'Grady P."/>
            <person name="Pachter L."/>
            <person name="Papaceit M."/>
            <person name="Parisi M.J."/>
            <person name="Parisi M."/>
            <person name="Parts L."/>
            <person name="Pedersen J.S."/>
            <person name="Pesole G."/>
            <person name="Phillippy A.M."/>
            <person name="Ponting C.P."/>
            <person name="Pop M."/>
            <person name="Porcelli D."/>
            <person name="Powell J.R."/>
            <person name="Prohaska S."/>
            <person name="Pruitt K."/>
            <person name="Puig M."/>
            <person name="Quesneville H."/>
            <person name="Ram K.R."/>
            <person name="Rand D."/>
            <person name="Rasmussen M.D."/>
            <person name="Reed L.K."/>
            <person name="Reenan R."/>
            <person name="Reily A."/>
            <person name="Remington K.A."/>
            <person name="Rieger T.T."/>
            <person name="Ritchie M.G."/>
            <person name="Robin C."/>
            <person name="Rogers Y.H."/>
            <person name="Rohde C."/>
            <person name="Rozas J."/>
            <person name="Rubenfield M.J."/>
            <person name="Ruiz A."/>
            <person name="Russo S."/>
            <person name="Salzberg S.L."/>
            <person name="Sanchez-Gracia A."/>
            <person name="Saranga D.J."/>
            <person name="Sato H."/>
            <person name="Schaeffer S.W."/>
            <person name="Schatz M.C."/>
            <person name="Schlenke T."/>
            <person name="Schwartz R."/>
            <person name="Segarra C."/>
            <person name="Singh R.S."/>
            <person name="Sirot L."/>
            <person name="Sirota M."/>
            <person name="Sisneros N.B."/>
            <person name="Smith C.D."/>
            <person name="Smith T.F."/>
            <person name="Spieth J."/>
            <person name="Stage D.E."/>
            <person name="Stark A."/>
            <person name="Stephan W."/>
            <person name="Strausberg R.L."/>
            <person name="Strempel S."/>
            <person name="Sturgill D."/>
            <person name="Sutton G."/>
            <person name="Sutton G.G."/>
            <person name="Tao W."/>
            <person name="Teichmann S."/>
            <person name="Tobari Y.N."/>
            <person name="Tomimura Y."/>
            <person name="Tsolas J.M."/>
            <person name="Valente V.L."/>
            <person name="Venter E."/>
            <person name="Venter J.C."/>
            <person name="Vicario S."/>
            <person name="Vieira F.G."/>
            <person name="Vilella A.J."/>
            <person name="Villasante A."/>
            <person name="Walenz B."/>
            <person name="Wang J."/>
            <person name="Wasserman M."/>
            <person name="Watts T."/>
            <person name="Wilson D."/>
            <person name="Wilson R.K."/>
            <person name="Wing R.A."/>
            <person name="Wolfner M.F."/>
            <person name="Wong A."/>
            <person name="Wong G.K."/>
            <person name="Wu C.I."/>
            <person name="Wu G."/>
            <person name="Yamamoto D."/>
            <person name="Yang H.P."/>
            <person name="Yang S.P."/>
            <person name="Yorke J.A."/>
            <person name="Yoshida K."/>
            <person name="Zdobnov E."/>
            <person name="Zhang P."/>
            <person name="Zhang Y."/>
            <person name="Zimin A.V."/>
            <person name="Baldwin J."/>
            <person name="Abdouelleil A."/>
            <person name="Abdulkadir J."/>
            <person name="Abebe A."/>
            <person name="Abera B."/>
            <person name="Abreu J."/>
            <person name="Acer S.C."/>
            <person name="Aftuck L."/>
            <person name="Alexander A."/>
            <person name="An P."/>
            <person name="Anderson E."/>
            <person name="Anderson S."/>
            <person name="Arachi H."/>
            <person name="Azer M."/>
            <person name="Bachantsang P."/>
            <person name="Barry A."/>
            <person name="Bayul T."/>
            <person name="Berlin A."/>
            <person name="Bessette D."/>
            <person name="Bloom T."/>
            <person name="Blye J."/>
            <person name="Boguslavskiy L."/>
            <person name="Bonnet C."/>
            <person name="Boukhgalter B."/>
            <person name="Bourzgui I."/>
            <person name="Brown A."/>
            <person name="Cahill P."/>
            <person name="Channer S."/>
            <person name="Cheshatsang Y."/>
            <person name="Chuda L."/>
            <person name="Citroen M."/>
            <person name="Collymore A."/>
            <person name="Cooke P."/>
            <person name="Costello M."/>
            <person name="D'Aco K."/>
            <person name="Daza R."/>
            <person name="De Haan G."/>
            <person name="DeGray S."/>
            <person name="DeMaso C."/>
            <person name="Dhargay N."/>
            <person name="Dooley K."/>
            <person name="Dooley E."/>
            <person name="Doricent M."/>
            <person name="Dorje P."/>
            <person name="Dorjee K."/>
            <person name="Dupes A."/>
            <person name="Elong R."/>
            <person name="Falk J."/>
            <person name="Farina A."/>
            <person name="Faro S."/>
            <person name="Ferguson D."/>
            <person name="Fisher S."/>
            <person name="Foley C.D."/>
            <person name="Franke A."/>
            <person name="Friedrich D."/>
            <person name="Gadbois L."/>
            <person name="Gearin G."/>
            <person name="Gearin C.R."/>
            <person name="Giannoukos G."/>
            <person name="Goode T."/>
            <person name="Graham J."/>
            <person name="Grandbois E."/>
            <person name="Grewal S."/>
            <person name="Gyaltsen K."/>
            <person name="Hafez N."/>
            <person name="Hagos B."/>
            <person name="Hall J."/>
            <person name="Henson C."/>
            <person name="Hollinger A."/>
            <person name="Honan T."/>
            <person name="Huard M.D."/>
            <person name="Hughes L."/>
            <person name="Hurhula B."/>
            <person name="Husby M.E."/>
            <person name="Kamat A."/>
            <person name="Kanga B."/>
            <person name="Kashin S."/>
            <person name="Khazanovich D."/>
            <person name="Kisner P."/>
            <person name="Lance K."/>
            <person name="Lara M."/>
            <person name="Lee W."/>
            <person name="Lennon N."/>
            <person name="Letendre F."/>
            <person name="LeVine R."/>
            <person name="Lipovsky A."/>
            <person name="Liu X."/>
            <person name="Liu J."/>
            <person name="Liu S."/>
            <person name="Lokyitsang T."/>
            <person name="Lokyitsang Y."/>
            <person name="Lubonja R."/>
            <person name="Lui A."/>
            <person name="MacDonald P."/>
            <person name="Magnisalis V."/>
            <person name="Maru K."/>
            <person name="Matthews C."/>
            <person name="McCusker W."/>
            <person name="McDonough S."/>
            <person name="Mehta T."/>
            <person name="Meldrim J."/>
            <person name="Meneus L."/>
            <person name="Mihai O."/>
            <person name="Mihalev A."/>
            <person name="Mihova T."/>
            <person name="Mittelman R."/>
            <person name="Mlenga V."/>
            <person name="Montmayeur A."/>
            <person name="Mulrain L."/>
            <person name="Navidi A."/>
            <person name="Naylor J."/>
            <person name="Negash T."/>
            <person name="Nguyen T."/>
            <person name="Nguyen N."/>
            <person name="Nicol R."/>
            <person name="Norbu C."/>
            <person name="Norbu N."/>
            <person name="Novod N."/>
            <person name="O'Neill B."/>
            <person name="Osman S."/>
            <person name="Markiewicz E."/>
            <person name="Oyono O.L."/>
            <person name="Patti C."/>
            <person name="Phunkhang P."/>
            <person name="Pierre F."/>
            <person name="Priest M."/>
            <person name="Raghuraman S."/>
            <person name="Rege F."/>
            <person name="Reyes R."/>
            <person name="Rise C."/>
            <person name="Rogov P."/>
            <person name="Ross K."/>
            <person name="Ryan E."/>
            <person name="Settipalli S."/>
            <person name="Shea T."/>
            <person name="Sherpa N."/>
            <person name="Shi L."/>
            <person name="Shih D."/>
            <person name="Sparrow T."/>
            <person name="Spaulding J."/>
            <person name="Stalker J."/>
            <person name="Stange-Thomann N."/>
            <person name="Stavropoulos S."/>
            <person name="Stone C."/>
            <person name="Strader C."/>
            <person name="Tesfaye S."/>
            <person name="Thomson T."/>
            <person name="Thoulutsang Y."/>
            <person name="Thoulutsang D."/>
            <person name="Topham K."/>
            <person name="Topping I."/>
            <person name="Tsamla T."/>
            <person name="Vassiliev H."/>
            <person name="Vo A."/>
            <person name="Wangchuk T."/>
            <person name="Wangdi T."/>
            <person name="Weiand M."/>
            <person name="Wilkinson J."/>
            <person name="Wilson A."/>
            <person name="Yadav S."/>
            <person name="Young G."/>
            <person name="Yu Q."/>
            <person name="Zembek L."/>
            <person name="Zhong D."/>
            <person name="Zimmer A."/>
            <person name="Zwirko Z."/>
            <person name="Jaffe D.B."/>
            <person name="Alvarez P."/>
            <person name="Brockman W."/>
            <person name="Butler J."/>
            <person name="Chin C."/>
            <person name="Gnerre S."/>
            <person name="Grabherr M."/>
            <person name="Kleber M."/>
            <person name="Mauceli E."/>
            <person name="MacCallum I."/>
        </authorList>
    </citation>
    <scope>NUCLEOTIDE SEQUENCE [LARGE SCALE GENOMIC DNA]</scope>
    <source>
        <strain evidence="7">MSH-3 / Tucson 14011-0111.49</strain>
    </source>
</reference>
<dbReference type="GO" id="GO:0007399">
    <property type="term" value="P:nervous system development"/>
    <property type="evidence" value="ECO:0007669"/>
    <property type="project" value="UniProtKB-KW"/>
</dbReference>
<dbReference type="CDD" id="cd02679">
    <property type="entry name" value="MIT_spastin"/>
    <property type="match status" value="1"/>
</dbReference>
<dbReference type="GO" id="GO:0051301">
    <property type="term" value="P:cell division"/>
    <property type="evidence" value="ECO:0007669"/>
    <property type="project" value="TreeGrafter"/>
</dbReference>
<dbReference type="PhylomeDB" id="B4GFA8"/>
<protein>
    <submittedName>
        <fullName evidence="6">GL21655</fullName>
    </submittedName>
</protein>
<dbReference type="GO" id="GO:0002092">
    <property type="term" value="P:positive regulation of receptor internalization"/>
    <property type="evidence" value="ECO:0007669"/>
    <property type="project" value="EnsemblMetazoa"/>
</dbReference>
<dbReference type="Proteomes" id="UP000008744">
    <property type="component" value="Unassembled WGS sequence"/>
</dbReference>
<evidence type="ECO:0000256" key="4">
    <source>
        <dbReference type="SAM" id="MobiDB-lite"/>
    </source>
</evidence>
<dbReference type="GO" id="GO:0045886">
    <property type="term" value="P:negative regulation of synaptic assembly at neuromuscular junction"/>
    <property type="evidence" value="ECO:0007669"/>
    <property type="project" value="EnsemblMetazoa"/>
</dbReference>
<dbReference type="GO" id="GO:0031267">
    <property type="term" value="F:small GTPase binding"/>
    <property type="evidence" value="ECO:0007669"/>
    <property type="project" value="EnsemblMetazoa"/>
</dbReference>
<dbReference type="EMBL" id="CH479182">
    <property type="protein sequence ID" value="EDW34293.1"/>
    <property type="molecule type" value="Genomic_DNA"/>
</dbReference>
<dbReference type="InterPro" id="IPR045036">
    <property type="entry name" value="Spartin-like"/>
</dbReference>
<dbReference type="InterPro" id="IPR009686">
    <property type="entry name" value="Senescence/spartin_C"/>
</dbReference>
<dbReference type="AlphaFoldDB" id="B4GFA8"/>
<dbReference type="SMART" id="SM00745">
    <property type="entry name" value="MIT"/>
    <property type="match status" value="1"/>
</dbReference>
<keyword evidence="3" id="KW-0524">Neurogenesis</keyword>
<evidence type="ECO:0000313" key="7">
    <source>
        <dbReference type="Proteomes" id="UP000008744"/>
    </source>
</evidence>
<dbReference type="STRING" id="7234.B4GFA8"/>
<dbReference type="OMA" id="RKPESHY"/>
<dbReference type="GO" id="GO:0043195">
    <property type="term" value="C:terminal bouton"/>
    <property type="evidence" value="ECO:0007669"/>
    <property type="project" value="EnsemblMetazoa"/>
</dbReference>